<dbReference type="Proteomes" id="UP000316624">
    <property type="component" value="Unassembled WGS sequence"/>
</dbReference>
<dbReference type="RefSeq" id="WP_145075440.1">
    <property type="nucleotide sequence ID" value="NZ_JACIIY010000038.1"/>
</dbReference>
<gene>
    <name evidence="2" type="ORF">IQ35_03590</name>
</gene>
<accession>A0A562K460</accession>
<dbReference type="EMBL" id="VLKK01000023">
    <property type="protein sequence ID" value="TWH90197.1"/>
    <property type="molecule type" value="Genomic_DNA"/>
</dbReference>
<proteinExistence type="predicted"/>
<comment type="caution">
    <text evidence="2">The sequence shown here is derived from an EMBL/GenBank/DDBJ whole genome shotgun (WGS) entry which is preliminary data.</text>
</comment>
<evidence type="ECO:0000313" key="3">
    <source>
        <dbReference type="Proteomes" id="UP000316624"/>
    </source>
</evidence>
<sequence>MASAAFLSEVSGDKGVSVDRLSAALHITKSELALAAGLSRDAVSKAARSNSIATQSRLREMSEIINRVIPWAGSELAAYAWYRSQPLPSFGDATAEELVRQGQGEKVRTYLGRIAAGGFA</sequence>
<protein>
    <submittedName>
        <fullName evidence="2">Uncharacterized protein DUF2384</fullName>
    </submittedName>
</protein>
<evidence type="ECO:0000259" key="1">
    <source>
        <dbReference type="Pfam" id="PF09722"/>
    </source>
</evidence>
<organism evidence="2 3">
    <name type="scientific">Sphingobium wenxiniae (strain DSM 21828 / CGMCC 1.7748 / JZ-1)</name>
    <dbReference type="NCBI Taxonomy" id="595605"/>
    <lineage>
        <taxon>Bacteria</taxon>
        <taxon>Pseudomonadati</taxon>
        <taxon>Pseudomonadota</taxon>
        <taxon>Alphaproteobacteria</taxon>
        <taxon>Sphingomonadales</taxon>
        <taxon>Sphingomonadaceae</taxon>
        <taxon>Sphingobium</taxon>
    </lineage>
</organism>
<dbReference type="AlphaFoldDB" id="A0A562K460"/>
<reference evidence="2 3" key="1">
    <citation type="journal article" date="2015" name="Stand. Genomic Sci.">
        <title>Genomic Encyclopedia of Bacterial and Archaeal Type Strains, Phase III: the genomes of soil and plant-associated and newly described type strains.</title>
        <authorList>
            <person name="Whitman W.B."/>
            <person name="Woyke T."/>
            <person name="Klenk H.P."/>
            <person name="Zhou Y."/>
            <person name="Lilburn T.G."/>
            <person name="Beck B.J."/>
            <person name="De Vos P."/>
            <person name="Vandamme P."/>
            <person name="Eisen J.A."/>
            <person name="Garrity G."/>
            <person name="Hugenholtz P."/>
            <person name="Kyrpides N.C."/>
        </authorList>
    </citation>
    <scope>NUCLEOTIDE SEQUENCE [LARGE SCALE GENOMIC DNA]</scope>
    <source>
        <strain evidence="2 3">CGMCC 1.7748</strain>
    </source>
</reference>
<name>A0A562K460_SPHWJ</name>
<evidence type="ECO:0000313" key="2">
    <source>
        <dbReference type="EMBL" id="TWH90197.1"/>
    </source>
</evidence>
<dbReference type="Pfam" id="PF09722">
    <property type="entry name" value="Xre_MbcA_ParS_C"/>
    <property type="match status" value="1"/>
</dbReference>
<feature type="domain" description="Antitoxin Xre/MbcA/ParS-like toxin-binding" evidence="1">
    <location>
        <begin position="73"/>
        <end position="117"/>
    </location>
</feature>
<keyword evidence="3" id="KW-1185">Reference proteome</keyword>
<dbReference type="InterPro" id="IPR024467">
    <property type="entry name" value="Xre/MbcA/ParS-like_toxin-bd"/>
</dbReference>